<dbReference type="Proteomes" id="UP000054058">
    <property type="component" value="Unassembled WGS sequence"/>
</dbReference>
<dbReference type="CDD" id="cd01949">
    <property type="entry name" value="GGDEF"/>
    <property type="match status" value="1"/>
</dbReference>
<dbReference type="PROSITE" id="PS50887">
    <property type="entry name" value="GGDEF"/>
    <property type="match status" value="1"/>
</dbReference>
<dbReference type="EMBL" id="JAMB01000008">
    <property type="protein sequence ID" value="ETX10562.1"/>
    <property type="molecule type" value="Genomic_DNA"/>
</dbReference>
<sequence>MFLKANLKVLLILILLTLSAFFLHRFGFLNSSLPLLDERNHHSFQSVSTSKVVNSLVSSKGYTSLQCHLDVAEGFNLCGLALDVKSSLGKGINVGRYNDLELEVIYKAPFESPKIKVSFRNFHSNYSRIEDPTSFKFNTITFSTEKNLGTLTVPLDVFQVENWWVEQYDVDFQNSQVDLSNIIYLEFLSHSMPVSGDYEIMLKNVTLKGELISENSLYKLIFAVWLLVGAILLVRQHFKLNEISKRDMLTGLFNRRGIQKKLNSMSYDHSAYMFYLDINGFKNINDTYGHDVGDKLLICFSRMLERKAEKFQANSHLSRFSGDEFLIIFYDLNREDMLALAYAMTLKFQEPIPIDSYKIPVSISLGVAKAEHVNNNFDTLLAHSGAAMYHAKNNRLLSFQEFDKAFSENVYYKKRVSEFIKEALDKDEFFLNYMPIYEAKSLKIVAFEVLLRTHSEKMKSIGPDVFIPVAEEYNLIREIDLWVLENTFKNIRDNFEVLSDKTPTFCINMSSEELNNPLFISSLRDLLDKYNIPPAWIELELTETSFVEIGQEGINILESIRSLGVKISLDDFGTGYISFNQLVNYPVNGLKIDKSFVDLLETGKKSSEIIIQAILAMAESYQLDTVAEGVETVEQFMYLRELGCHNMQGYLLSKPVPWLIAKDVLLNPETDKFKKLKLLDD</sequence>
<feature type="domain" description="GGDEF" evidence="2">
    <location>
        <begin position="269"/>
        <end position="401"/>
    </location>
</feature>
<dbReference type="PANTHER" id="PTHR33121:SF79">
    <property type="entry name" value="CYCLIC DI-GMP PHOSPHODIESTERASE PDED-RELATED"/>
    <property type="match status" value="1"/>
</dbReference>
<evidence type="ECO:0000313" key="3">
    <source>
        <dbReference type="EMBL" id="ETX10562.1"/>
    </source>
</evidence>
<feature type="domain" description="EAL" evidence="1">
    <location>
        <begin position="413"/>
        <end position="669"/>
    </location>
</feature>
<dbReference type="CDD" id="cd01948">
    <property type="entry name" value="EAL"/>
    <property type="match status" value="1"/>
</dbReference>
<dbReference type="InterPro" id="IPR050706">
    <property type="entry name" value="Cyclic-di-GMP_PDE-like"/>
</dbReference>
<dbReference type="SUPFAM" id="SSF141868">
    <property type="entry name" value="EAL domain-like"/>
    <property type="match status" value="1"/>
</dbReference>
<protein>
    <recommendedName>
        <fullName evidence="5">Diguanylate cyclase</fullName>
    </recommendedName>
</protein>
<dbReference type="InterPro" id="IPR001633">
    <property type="entry name" value="EAL_dom"/>
</dbReference>
<proteinExistence type="predicted"/>
<dbReference type="GO" id="GO:0071111">
    <property type="term" value="F:cyclic-guanylate-specific phosphodiesterase activity"/>
    <property type="evidence" value="ECO:0007669"/>
    <property type="project" value="InterPro"/>
</dbReference>
<dbReference type="InterPro" id="IPR029787">
    <property type="entry name" value="Nucleotide_cyclase"/>
</dbReference>
<evidence type="ECO:0000259" key="2">
    <source>
        <dbReference type="PROSITE" id="PS50887"/>
    </source>
</evidence>
<gene>
    <name evidence="3" type="ORF">MUS1_14830</name>
</gene>
<dbReference type="InterPro" id="IPR043128">
    <property type="entry name" value="Rev_trsase/Diguanyl_cyclase"/>
</dbReference>
<evidence type="ECO:0000259" key="1">
    <source>
        <dbReference type="PROSITE" id="PS50883"/>
    </source>
</evidence>
<dbReference type="RefSeq" id="WP_036162195.1">
    <property type="nucleotide sequence ID" value="NZ_JAMB01000008.1"/>
</dbReference>
<dbReference type="Pfam" id="PF00563">
    <property type="entry name" value="EAL"/>
    <property type="match status" value="1"/>
</dbReference>
<dbReference type="PANTHER" id="PTHR33121">
    <property type="entry name" value="CYCLIC DI-GMP PHOSPHODIESTERASE PDEF"/>
    <property type="match status" value="1"/>
</dbReference>
<evidence type="ECO:0000313" key="4">
    <source>
        <dbReference type="Proteomes" id="UP000054058"/>
    </source>
</evidence>
<dbReference type="InterPro" id="IPR000160">
    <property type="entry name" value="GGDEF_dom"/>
</dbReference>
<dbReference type="Gene3D" id="3.20.20.450">
    <property type="entry name" value="EAL domain"/>
    <property type="match status" value="1"/>
</dbReference>
<evidence type="ECO:0008006" key="5">
    <source>
        <dbReference type="Google" id="ProtNLM"/>
    </source>
</evidence>
<reference evidence="3 4" key="1">
    <citation type="submission" date="2014-01" db="EMBL/GenBank/DDBJ databases">
        <title>Marinomonas ushuaiensis DSM 15871 Genome Sequencing.</title>
        <authorList>
            <person name="Lai Q."/>
            <person name="Shao Z.S."/>
        </authorList>
    </citation>
    <scope>NUCLEOTIDE SEQUENCE [LARGE SCALE GENOMIC DNA]</scope>
    <source>
        <strain evidence="3 4">DSM 15871</strain>
    </source>
</reference>
<dbReference type="eggNOG" id="COG5001">
    <property type="taxonomic scope" value="Bacteria"/>
</dbReference>
<comment type="caution">
    <text evidence="3">The sequence shown here is derived from an EMBL/GenBank/DDBJ whole genome shotgun (WGS) entry which is preliminary data.</text>
</comment>
<dbReference type="SUPFAM" id="SSF55073">
    <property type="entry name" value="Nucleotide cyclase"/>
    <property type="match status" value="1"/>
</dbReference>
<organism evidence="3 4">
    <name type="scientific">Marinomonas ushuaiensis DSM 15871</name>
    <dbReference type="NCBI Taxonomy" id="1122207"/>
    <lineage>
        <taxon>Bacteria</taxon>
        <taxon>Pseudomonadati</taxon>
        <taxon>Pseudomonadota</taxon>
        <taxon>Gammaproteobacteria</taxon>
        <taxon>Oceanospirillales</taxon>
        <taxon>Oceanospirillaceae</taxon>
        <taxon>Marinomonas</taxon>
    </lineage>
</organism>
<dbReference type="InterPro" id="IPR035919">
    <property type="entry name" value="EAL_sf"/>
</dbReference>
<keyword evidence="4" id="KW-1185">Reference proteome</keyword>
<accession>X7E3N4</accession>
<dbReference type="AlphaFoldDB" id="X7E3N4"/>
<dbReference type="STRING" id="1122207.MUS1_14830"/>
<name>X7E3N4_9GAMM</name>
<dbReference type="PATRIC" id="fig|1122207.3.peg.2115"/>
<dbReference type="PROSITE" id="PS50883">
    <property type="entry name" value="EAL"/>
    <property type="match status" value="1"/>
</dbReference>
<dbReference type="Gene3D" id="3.30.70.270">
    <property type="match status" value="1"/>
</dbReference>
<dbReference type="Pfam" id="PF00990">
    <property type="entry name" value="GGDEF"/>
    <property type="match status" value="1"/>
</dbReference>
<dbReference type="SMART" id="SM00052">
    <property type="entry name" value="EAL"/>
    <property type="match status" value="1"/>
</dbReference>
<dbReference type="OrthoDB" id="9804951at2"/>
<dbReference type="SMART" id="SM00267">
    <property type="entry name" value="GGDEF"/>
    <property type="match status" value="1"/>
</dbReference>
<dbReference type="NCBIfam" id="TIGR00254">
    <property type="entry name" value="GGDEF"/>
    <property type="match status" value="1"/>
</dbReference>